<accession>A0A133UHN2</accession>
<reference evidence="1 2" key="1">
    <citation type="journal article" date="2016" name="Sci. Rep.">
        <title>Metabolic traits of an uncultured archaeal lineage -MSBL1- from brine pools of the Red Sea.</title>
        <authorList>
            <person name="Mwirichia R."/>
            <person name="Alam I."/>
            <person name="Rashid M."/>
            <person name="Vinu M."/>
            <person name="Ba-Alawi W."/>
            <person name="Anthony Kamau A."/>
            <person name="Kamanda Ngugi D."/>
            <person name="Goker M."/>
            <person name="Klenk H.P."/>
            <person name="Bajic V."/>
            <person name="Stingl U."/>
        </authorList>
    </citation>
    <scope>NUCLEOTIDE SEQUENCE [LARGE SCALE GENOMIC DNA]</scope>
    <source>
        <strain evidence="1">SCGC-AAA259E22</strain>
    </source>
</reference>
<keyword evidence="2" id="KW-1185">Reference proteome</keyword>
<evidence type="ECO:0000313" key="1">
    <source>
        <dbReference type="EMBL" id="KXA93752.1"/>
    </source>
</evidence>
<proteinExistence type="predicted"/>
<dbReference type="EMBL" id="LHXP01000008">
    <property type="protein sequence ID" value="KXA93752.1"/>
    <property type="molecule type" value="Genomic_DNA"/>
</dbReference>
<protein>
    <submittedName>
        <fullName evidence="1">Uncharacterized protein</fullName>
    </submittedName>
</protein>
<dbReference type="AlphaFoldDB" id="A0A133UHN2"/>
<comment type="caution">
    <text evidence="1">The sequence shown here is derived from an EMBL/GenBank/DDBJ whole genome shotgun (WGS) entry which is preliminary data.</text>
</comment>
<name>A0A133UHN2_9EURY</name>
<sequence length="65" mass="7281">MSSNVTGGKDGRNKEIISFQFKEKCQRSMLLISPPQYPKTSPKGGVTLPARVIGMDERLQREEKS</sequence>
<organism evidence="1 2">
    <name type="scientific">candidate division MSBL1 archaeon SCGC-AAA259E22</name>
    <dbReference type="NCBI Taxonomy" id="1698265"/>
    <lineage>
        <taxon>Archaea</taxon>
        <taxon>Methanobacteriati</taxon>
        <taxon>Methanobacteriota</taxon>
        <taxon>candidate division MSBL1</taxon>
    </lineage>
</organism>
<evidence type="ECO:0000313" key="2">
    <source>
        <dbReference type="Proteomes" id="UP000070657"/>
    </source>
</evidence>
<gene>
    <name evidence="1" type="ORF">AKJ66_01145</name>
</gene>
<dbReference type="Proteomes" id="UP000070657">
    <property type="component" value="Unassembled WGS sequence"/>
</dbReference>